<name>A0ABW4EUT5_9PSEU</name>
<dbReference type="InterPro" id="IPR000073">
    <property type="entry name" value="AB_hydrolase_1"/>
</dbReference>
<comment type="caution">
    <text evidence="2">The sequence shown here is derived from an EMBL/GenBank/DDBJ whole genome shotgun (WGS) entry which is preliminary data.</text>
</comment>
<dbReference type="GO" id="GO:0018786">
    <property type="term" value="F:haloalkane dehalogenase activity"/>
    <property type="evidence" value="ECO:0007669"/>
    <property type="project" value="UniProtKB-EC"/>
</dbReference>
<organism evidence="2 3">
    <name type="scientific">Pseudonocardia yunnanensis</name>
    <dbReference type="NCBI Taxonomy" id="58107"/>
    <lineage>
        <taxon>Bacteria</taxon>
        <taxon>Bacillati</taxon>
        <taxon>Actinomycetota</taxon>
        <taxon>Actinomycetes</taxon>
        <taxon>Pseudonocardiales</taxon>
        <taxon>Pseudonocardiaceae</taxon>
        <taxon>Pseudonocardia</taxon>
    </lineage>
</organism>
<gene>
    <name evidence="2" type="ORF">ACFSJD_10090</name>
</gene>
<sequence>MLQTFIELYRYTEAWTGLTDGERNEFTRQILGSAGELRTLGIEVVAYGVNDPDTDRRAPYDFFCVYGVPDLQTRRLFEKAVEGSGWYRYFDQVNLSGAALTPIGLFNANARLEEPAVQTEEIAPQSRYPKRSAVSHGHSMSYAEHGEGRAIVLLHGDVMSSFLWRNVMPHLEGRGRLLAVDLVGAGDSEKLPGSGEGTYSFAEHARHLDGLLETLDVGDDVVLVGHDWGANLAFDWAMRHPGRTAGIAFSEALTPPFDWEDWPESVQPLFRFLRSPEGEQAVLLHNAFVESVPLALTRVLAPEELAEIARPYAEPGEGRRPTIDWPRQVPFGDDDTPVRAQLEQQAAWLATSPVPKLFLQAHPGGIAALGGRRAAAIREYTALTEARVTGAHWIPEEDPHGIGRAVAHWLDELPAR</sequence>
<dbReference type="Proteomes" id="UP001597114">
    <property type="component" value="Unassembled WGS sequence"/>
</dbReference>
<accession>A0ABW4EUT5</accession>
<evidence type="ECO:0000313" key="2">
    <source>
        <dbReference type="EMBL" id="MFD1517839.1"/>
    </source>
</evidence>
<dbReference type="RefSeq" id="WP_344719761.1">
    <property type="nucleotide sequence ID" value="NZ_BAAAUS010000006.1"/>
</dbReference>
<feature type="domain" description="AB hydrolase-1" evidence="1">
    <location>
        <begin position="150"/>
        <end position="267"/>
    </location>
</feature>
<dbReference type="Pfam" id="PF00561">
    <property type="entry name" value="Abhydrolase_1"/>
    <property type="match status" value="1"/>
</dbReference>
<dbReference type="InterPro" id="IPR050266">
    <property type="entry name" value="AB_hydrolase_sf"/>
</dbReference>
<dbReference type="EC" id="3.8.1.5" evidence="2"/>
<dbReference type="Pfam" id="PF20321">
    <property type="entry name" value="DUF6616"/>
    <property type="match status" value="1"/>
</dbReference>
<dbReference type="PANTHER" id="PTHR43798">
    <property type="entry name" value="MONOACYLGLYCEROL LIPASE"/>
    <property type="match status" value="1"/>
</dbReference>
<dbReference type="InterPro" id="IPR029058">
    <property type="entry name" value="AB_hydrolase_fold"/>
</dbReference>
<dbReference type="Gene3D" id="3.40.50.1820">
    <property type="entry name" value="alpha/beta hydrolase"/>
    <property type="match status" value="1"/>
</dbReference>
<reference evidence="3" key="1">
    <citation type="journal article" date="2019" name="Int. J. Syst. Evol. Microbiol.">
        <title>The Global Catalogue of Microorganisms (GCM) 10K type strain sequencing project: providing services to taxonomists for standard genome sequencing and annotation.</title>
        <authorList>
            <consortium name="The Broad Institute Genomics Platform"/>
            <consortium name="The Broad Institute Genome Sequencing Center for Infectious Disease"/>
            <person name="Wu L."/>
            <person name="Ma J."/>
        </authorList>
    </citation>
    <scope>NUCLEOTIDE SEQUENCE [LARGE SCALE GENOMIC DNA]</scope>
    <source>
        <strain evidence="3">CCM 7043</strain>
    </source>
</reference>
<dbReference type="SUPFAM" id="SSF53474">
    <property type="entry name" value="alpha/beta-Hydrolases"/>
    <property type="match status" value="1"/>
</dbReference>
<protein>
    <submittedName>
        <fullName evidence="2">Haloalkane dehalogenase</fullName>
        <ecNumber evidence="2">3.8.1.5</ecNumber>
    </submittedName>
</protein>
<dbReference type="EMBL" id="JBHUCO010000012">
    <property type="protein sequence ID" value="MFD1517839.1"/>
    <property type="molecule type" value="Genomic_DNA"/>
</dbReference>
<dbReference type="InterPro" id="IPR046724">
    <property type="entry name" value="DUF6616"/>
</dbReference>
<keyword evidence="2" id="KW-0378">Hydrolase</keyword>
<dbReference type="NCBIfam" id="NF002938">
    <property type="entry name" value="PRK03592.1"/>
    <property type="match status" value="1"/>
</dbReference>
<proteinExistence type="predicted"/>
<keyword evidence="3" id="KW-1185">Reference proteome</keyword>
<evidence type="ECO:0000313" key="3">
    <source>
        <dbReference type="Proteomes" id="UP001597114"/>
    </source>
</evidence>
<evidence type="ECO:0000259" key="1">
    <source>
        <dbReference type="Pfam" id="PF00561"/>
    </source>
</evidence>
<dbReference type="PANTHER" id="PTHR43798:SF24">
    <property type="entry name" value="CIS-3-ALKYL-4-ALKYLOXETAN-2-ONE DECARBOXYLASE"/>
    <property type="match status" value="1"/>
</dbReference>